<dbReference type="AlphaFoldDB" id="A0A540KWR6"/>
<feature type="region of interest" description="Disordered" evidence="1">
    <location>
        <begin position="130"/>
        <end position="155"/>
    </location>
</feature>
<evidence type="ECO:0000256" key="1">
    <source>
        <dbReference type="SAM" id="MobiDB-lite"/>
    </source>
</evidence>
<dbReference type="EMBL" id="VIEB01000901">
    <property type="protein sequence ID" value="TQD78559.1"/>
    <property type="molecule type" value="Genomic_DNA"/>
</dbReference>
<name>A0A540KWR6_MALBA</name>
<proteinExistence type="predicted"/>
<organism evidence="2 3">
    <name type="scientific">Malus baccata</name>
    <name type="common">Siberian crab apple</name>
    <name type="synonym">Pyrus baccata</name>
    <dbReference type="NCBI Taxonomy" id="106549"/>
    <lineage>
        <taxon>Eukaryota</taxon>
        <taxon>Viridiplantae</taxon>
        <taxon>Streptophyta</taxon>
        <taxon>Embryophyta</taxon>
        <taxon>Tracheophyta</taxon>
        <taxon>Spermatophyta</taxon>
        <taxon>Magnoliopsida</taxon>
        <taxon>eudicotyledons</taxon>
        <taxon>Gunneridae</taxon>
        <taxon>Pentapetalae</taxon>
        <taxon>rosids</taxon>
        <taxon>fabids</taxon>
        <taxon>Rosales</taxon>
        <taxon>Rosaceae</taxon>
        <taxon>Amygdaloideae</taxon>
        <taxon>Maleae</taxon>
        <taxon>Malus</taxon>
    </lineage>
</organism>
<keyword evidence="3" id="KW-1185">Reference proteome</keyword>
<sequence length="155" mass="17698">MNNRKEPNFRNQTSGRRLGAHPLQTFDPGCPVSRAQSPSCCSPSLSHFRSPYLIASITLALSKIALRQNTHSLKDNLIETARLKLEDEQAEEEIGEEKKSKSKRKKKYWDVVWNKDGDDDMMEKLIGCRPIRRRSKKRKGGKVHSCRRGHVGSEP</sequence>
<dbReference type="Proteomes" id="UP000315295">
    <property type="component" value="Unassembled WGS sequence"/>
</dbReference>
<gene>
    <name evidence="2" type="ORF">C1H46_035883</name>
</gene>
<comment type="caution">
    <text evidence="2">The sequence shown here is derived from an EMBL/GenBank/DDBJ whole genome shotgun (WGS) entry which is preliminary data.</text>
</comment>
<evidence type="ECO:0000313" key="3">
    <source>
        <dbReference type="Proteomes" id="UP000315295"/>
    </source>
</evidence>
<accession>A0A540KWR6</accession>
<reference evidence="2 3" key="1">
    <citation type="journal article" date="2019" name="G3 (Bethesda)">
        <title>Sequencing of a Wild Apple (Malus baccata) Genome Unravels the Differences Between Cultivated and Wild Apple Species Regarding Disease Resistance and Cold Tolerance.</title>
        <authorList>
            <person name="Chen X."/>
        </authorList>
    </citation>
    <scope>NUCLEOTIDE SEQUENCE [LARGE SCALE GENOMIC DNA]</scope>
    <source>
        <strain evidence="3">cv. Shandingzi</strain>
        <tissue evidence="2">Leaves</tissue>
    </source>
</reference>
<protein>
    <submittedName>
        <fullName evidence="2">Uncharacterized protein</fullName>
    </submittedName>
</protein>
<feature type="region of interest" description="Disordered" evidence="1">
    <location>
        <begin position="1"/>
        <end position="24"/>
    </location>
</feature>
<evidence type="ECO:0000313" key="2">
    <source>
        <dbReference type="EMBL" id="TQD78559.1"/>
    </source>
</evidence>